<dbReference type="Pfam" id="PF14368">
    <property type="entry name" value="LTP_2"/>
    <property type="match status" value="1"/>
</dbReference>
<dbReference type="OrthoDB" id="911994at2759"/>
<dbReference type="SUPFAM" id="SSF47699">
    <property type="entry name" value="Bifunctional inhibitor/lipid-transfer protein/seed storage 2S albumin"/>
    <property type="match status" value="1"/>
</dbReference>
<evidence type="ECO:0000256" key="3">
    <source>
        <dbReference type="ARBA" id="ARBA00023157"/>
    </source>
</evidence>
<evidence type="ECO:0000256" key="4">
    <source>
        <dbReference type="ARBA" id="ARBA00023180"/>
    </source>
</evidence>
<dbReference type="Gene3D" id="1.10.110.10">
    <property type="entry name" value="Plant lipid-transfer and hydrophobic proteins"/>
    <property type="match status" value="1"/>
</dbReference>
<dbReference type="CDD" id="cd00010">
    <property type="entry name" value="AAI_LTSS"/>
    <property type="match status" value="1"/>
</dbReference>
<proteinExistence type="inferred from homology"/>
<dbReference type="Proteomes" id="UP000797356">
    <property type="component" value="Chromosome 3"/>
</dbReference>
<dbReference type="PANTHER" id="PTHR33044">
    <property type="entry name" value="BIFUNCTIONAL INHIBITOR/LIPID-TRANSFER PROTEIN/SEED STORAGE 2S ALBUMIN SUPERFAMILY PROTEIN-RELATED"/>
    <property type="match status" value="1"/>
</dbReference>
<evidence type="ECO:0000259" key="5">
    <source>
        <dbReference type="Pfam" id="PF14368"/>
    </source>
</evidence>
<accession>A0A8K0I1K8</accession>
<reference evidence="6" key="1">
    <citation type="journal article" date="2017" name="Gigascience">
        <title>The genome draft of coconut (Cocos nucifera).</title>
        <authorList>
            <person name="Xiao Y."/>
            <person name="Xu P."/>
            <person name="Fan H."/>
            <person name="Baudouin L."/>
            <person name="Xia W."/>
            <person name="Bocs S."/>
            <person name="Xu J."/>
            <person name="Li Q."/>
            <person name="Guo A."/>
            <person name="Zhou L."/>
            <person name="Li J."/>
            <person name="Wu Y."/>
            <person name="Ma Z."/>
            <person name="Armero A."/>
            <person name="Issali A.E."/>
            <person name="Liu N."/>
            <person name="Peng M."/>
            <person name="Yang Y."/>
        </authorList>
    </citation>
    <scope>NUCLEOTIDE SEQUENCE</scope>
    <source>
        <tissue evidence="6">Spear leaf of Hainan Tall coconut</tissue>
    </source>
</reference>
<comment type="similarity">
    <text evidence="1">Belongs to the plant LTP family.</text>
</comment>
<name>A0A8K0I1K8_COCNU</name>
<feature type="domain" description="Bifunctional inhibitor/plant lipid transfer protein/seed storage helical" evidence="5">
    <location>
        <begin position="20"/>
        <end position="81"/>
    </location>
</feature>
<sequence>MAVLSSNCLAHADRMDVVISLSPWLDYIMNNRTSQSPPSECCLELMTVVQSQPLRLCTILDGEVEAKLGIPIDKNRALALPLVNIVYVTKSRNP</sequence>
<comment type="caution">
    <text evidence="6">The sequence shown here is derived from an EMBL/GenBank/DDBJ whole genome shotgun (WGS) entry which is preliminary data.</text>
</comment>
<evidence type="ECO:0000256" key="1">
    <source>
        <dbReference type="ARBA" id="ARBA00009748"/>
    </source>
</evidence>
<evidence type="ECO:0000313" key="6">
    <source>
        <dbReference type="EMBL" id="KAG1333998.1"/>
    </source>
</evidence>
<dbReference type="InterPro" id="IPR043325">
    <property type="entry name" value="LTSS"/>
</dbReference>
<keyword evidence="4" id="KW-0325">Glycoprotein</keyword>
<dbReference type="InterPro" id="IPR016140">
    <property type="entry name" value="Bifunc_inhib/LTP/seed_store"/>
</dbReference>
<dbReference type="AlphaFoldDB" id="A0A8K0I1K8"/>
<evidence type="ECO:0000313" key="7">
    <source>
        <dbReference type="Proteomes" id="UP000797356"/>
    </source>
</evidence>
<keyword evidence="3" id="KW-1015">Disulfide bond</keyword>
<gene>
    <name evidence="6" type="ORF">COCNU_03G001170</name>
</gene>
<dbReference type="InterPro" id="IPR036312">
    <property type="entry name" value="Bifun_inhib/LTP/seed_sf"/>
</dbReference>
<organism evidence="6 7">
    <name type="scientific">Cocos nucifera</name>
    <name type="common">Coconut palm</name>
    <dbReference type="NCBI Taxonomy" id="13894"/>
    <lineage>
        <taxon>Eukaryota</taxon>
        <taxon>Viridiplantae</taxon>
        <taxon>Streptophyta</taxon>
        <taxon>Embryophyta</taxon>
        <taxon>Tracheophyta</taxon>
        <taxon>Spermatophyta</taxon>
        <taxon>Magnoliopsida</taxon>
        <taxon>Liliopsida</taxon>
        <taxon>Arecaceae</taxon>
        <taxon>Arecoideae</taxon>
        <taxon>Cocoseae</taxon>
        <taxon>Attaleinae</taxon>
        <taxon>Cocos</taxon>
    </lineage>
</organism>
<keyword evidence="2" id="KW-0732">Signal</keyword>
<dbReference type="EMBL" id="CM017874">
    <property type="protein sequence ID" value="KAG1333998.1"/>
    <property type="molecule type" value="Genomic_DNA"/>
</dbReference>
<protein>
    <submittedName>
        <fullName evidence="6">Putative Lipid transfer protein</fullName>
    </submittedName>
</protein>
<keyword evidence="7" id="KW-1185">Reference proteome</keyword>
<evidence type="ECO:0000256" key="2">
    <source>
        <dbReference type="ARBA" id="ARBA00022729"/>
    </source>
</evidence>
<reference evidence="6" key="2">
    <citation type="submission" date="2019-07" db="EMBL/GenBank/DDBJ databases">
        <authorList>
            <person name="Yang Y."/>
            <person name="Bocs S."/>
            <person name="Baudouin L."/>
        </authorList>
    </citation>
    <scope>NUCLEOTIDE SEQUENCE</scope>
    <source>
        <tissue evidence="6">Spear leaf of Hainan Tall coconut</tissue>
    </source>
</reference>